<protein>
    <submittedName>
        <fullName evidence="4">OmpA family protein</fullName>
    </submittedName>
</protein>
<dbReference type="RefSeq" id="WP_117998195.1">
    <property type="nucleotide sequence ID" value="NZ_QRWI01000022.1"/>
</dbReference>
<accession>A0A414IQM4</accession>
<evidence type="ECO:0000313" key="5">
    <source>
        <dbReference type="Proteomes" id="UP000285290"/>
    </source>
</evidence>
<dbReference type="Proteomes" id="UP000285290">
    <property type="component" value="Unassembled WGS sequence"/>
</dbReference>
<organism evidence="4 5">
    <name type="scientific">Agathobacter rectalis</name>
    <dbReference type="NCBI Taxonomy" id="39491"/>
    <lineage>
        <taxon>Bacteria</taxon>
        <taxon>Bacillati</taxon>
        <taxon>Bacillota</taxon>
        <taxon>Clostridia</taxon>
        <taxon>Lachnospirales</taxon>
        <taxon>Lachnospiraceae</taxon>
        <taxon>Agathobacter</taxon>
    </lineage>
</organism>
<keyword evidence="2" id="KW-0732">Signal</keyword>
<reference evidence="4 5" key="1">
    <citation type="submission" date="2018-08" db="EMBL/GenBank/DDBJ databases">
        <title>A genome reference for cultivated species of the human gut microbiota.</title>
        <authorList>
            <person name="Zou Y."/>
            <person name="Xue W."/>
            <person name="Luo G."/>
        </authorList>
    </citation>
    <scope>NUCLEOTIDE SEQUENCE [LARGE SCALE GENOMIC DNA]</scope>
    <source>
        <strain evidence="4 5">AM29-10</strain>
    </source>
</reference>
<sequence>MKNYYKKLIALISCMVTFLSLTACGAATTDGTGENEKNTKTAVAYVITNTANSKQVDIHNPIVQDTMLECASNFGYVFGIRVDGQPELVFADDMDIDERFKKASKERLKLDAQNKSTEELEKIKKITAVEPEVDFLEGLRLASSSLHGLDDTYTSKVIVCNGSGLQTTGILDFTNNIICAKPETIVDSLKMQEALPDLTGLTVYWTGIAEVESPQSKLSPKQSKNLQAIWKAVIEASGGEFKSNTYAGVEETDEDNVSNELPSVSVVNIETEPPVCLDSEEIEESFETPVMLDEQQIGFKGDSAEYSNPDKASDTIRPIAESLSNNPTLNVLLVGTTAGDQNGSNSIDLSQKRADAVKETLVQFGVDSSRITTKGLGSDNPWHIKNVGYEGSMAEQNRSVVILDAASEQAQLIINGN</sequence>
<dbReference type="GO" id="GO:0016020">
    <property type="term" value="C:membrane"/>
    <property type="evidence" value="ECO:0007669"/>
    <property type="project" value="UniProtKB-UniRule"/>
</dbReference>
<dbReference type="Gene3D" id="3.30.1330.60">
    <property type="entry name" value="OmpA-like domain"/>
    <property type="match status" value="1"/>
</dbReference>
<dbReference type="PROSITE" id="PS51257">
    <property type="entry name" value="PROKAR_LIPOPROTEIN"/>
    <property type="match status" value="1"/>
</dbReference>
<evidence type="ECO:0000256" key="1">
    <source>
        <dbReference type="PROSITE-ProRule" id="PRU00473"/>
    </source>
</evidence>
<feature type="chain" id="PRO_5038459563" evidence="2">
    <location>
        <begin position="26"/>
        <end position="417"/>
    </location>
</feature>
<feature type="signal peptide" evidence="2">
    <location>
        <begin position="1"/>
        <end position="25"/>
    </location>
</feature>
<dbReference type="CDD" id="cd07185">
    <property type="entry name" value="OmpA_C-like"/>
    <property type="match status" value="1"/>
</dbReference>
<dbReference type="AlphaFoldDB" id="A0A414IQM4"/>
<dbReference type="Pfam" id="PF00691">
    <property type="entry name" value="OmpA"/>
    <property type="match status" value="1"/>
</dbReference>
<dbReference type="SUPFAM" id="SSF103088">
    <property type="entry name" value="OmpA-like"/>
    <property type="match status" value="1"/>
</dbReference>
<dbReference type="InterPro" id="IPR006665">
    <property type="entry name" value="OmpA-like"/>
</dbReference>
<feature type="domain" description="OmpA-like" evidence="3">
    <location>
        <begin position="286"/>
        <end position="408"/>
    </location>
</feature>
<dbReference type="PROSITE" id="PS51123">
    <property type="entry name" value="OMPA_2"/>
    <property type="match status" value="1"/>
</dbReference>
<evidence type="ECO:0000313" key="4">
    <source>
        <dbReference type="EMBL" id="RHE30679.1"/>
    </source>
</evidence>
<gene>
    <name evidence="4" type="ORF">DW753_13435</name>
</gene>
<dbReference type="InterPro" id="IPR036737">
    <property type="entry name" value="OmpA-like_sf"/>
</dbReference>
<evidence type="ECO:0000259" key="3">
    <source>
        <dbReference type="PROSITE" id="PS51123"/>
    </source>
</evidence>
<proteinExistence type="predicted"/>
<name>A0A414IQM4_9FIRM</name>
<dbReference type="EMBL" id="QSKC01000023">
    <property type="protein sequence ID" value="RHE30679.1"/>
    <property type="molecule type" value="Genomic_DNA"/>
</dbReference>
<comment type="caution">
    <text evidence="4">The sequence shown here is derived from an EMBL/GenBank/DDBJ whole genome shotgun (WGS) entry which is preliminary data.</text>
</comment>
<keyword evidence="1" id="KW-0472">Membrane</keyword>
<evidence type="ECO:0000256" key="2">
    <source>
        <dbReference type="SAM" id="SignalP"/>
    </source>
</evidence>